<evidence type="ECO:0000313" key="17">
    <source>
        <dbReference type="Proteomes" id="UP000803884"/>
    </source>
</evidence>
<evidence type="ECO:0000256" key="5">
    <source>
        <dbReference type="ARBA" id="ARBA00022801"/>
    </source>
</evidence>
<evidence type="ECO:0000313" key="16">
    <source>
        <dbReference type="EMBL" id="KAL1587932.1"/>
    </source>
</evidence>
<comment type="caution">
    <text evidence="16">The sequence shown here is derived from an EMBL/GenBank/DDBJ whole genome shotgun (WGS) entry which is preliminary data.</text>
</comment>
<evidence type="ECO:0000256" key="13">
    <source>
        <dbReference type="RuleBase" id="RU366008"/>
    </source>
</evidence>
<feature type="active site" description="Proton acceptor" evidence="10">
    <location>
        <position position="129"/>
    </location>
</feature>
<dbReference type="InterPro" id="IPR011234">
    <property type="entry name" value="Fumarylacetoacetase-like_C"/>
</dbReference>
<dbReference type="PANTHER" id="PTHR43069">
    <property type="entry name" value="FUMARYLACETOACETASE"/>
    <property type="match status" value="1"/>
</dbReference>
<evidence type="ECO:0000256" key="2">
    <source>
        <dbReference type="ARBA" id="ARBA00010211"/>
    </source>
</evidence>
<organism evidence="16 17">
    <name type="scientific">Cladosporium halotolerans</name>
    <dbReference type="NCBI Taxonomy" id="1052096"/>
    <lineage>
        <taxon>Eukaryota</taxon>
        <taxon>Fungi</taxon>
        <taxon>Dikarya</taxon>
        <taxon>Ascomycota</taxon>
        <taxon>Pezizomycotina</taxon>
        <taxon>Dothideomycetes</taxon>
        <taxon>Dothideomycetidae</taxon>
        <taxon>Cladosporiales</taxon>
        <taxon>Cladosporiaceae</taxon>
        <taxon>Cladosporium</taxon>
    </lineage>
</organism>
<comment type="pathway">
    <text evidence="1 13">Amino-acid degradation; L-phenylalanine degradation; acetoacetate and fumarate from L-phenylalanine: step 6/6.</text>
</comment>
<feature type="binding site" evidence="12">
    <location>
        <position position="196"/>
    </location>
    <ligand>
        <name>Ca(2+)</name>
        <dbReference type="ChEBI" id="CHEBI:29108"/>
    </ligand>
</feature>
<feature type="binding site" evidence="12">
    <location>
        <position position="252"/>
    </location>
    <ligand>
        <name>Mg(2+)</name>
        <dbReference type="ChEBI" id="CHEBI:18420"/>
    </ligand>
</feature>
<feature type="binding site" evidence="12">
    <location>
        <position position="122"/>
    </location>
    <ligand>
        <name>Ca(2+)</name>
        <dbReference type="ChEBI" id="CHEBI:29108"/>
    </ligand>
</feature>
<gene>
    <name evidence="16" type="ORF">WHR41_03400</name>
</gene>
<dbReference type="Pfam" id="PF01557">
    <property type="entry name" value="FAA_hydrolase"/>
    <property type="match status" value="1"/>
</dbReference>
<evidence type="ECO:0000256" key="11">
    <source>
        <dbReference type="PIRSR" id="PIRSR605959-2"/>
    </source>
</evidence>
<keyword evidence="17" id="KW-1185">Reference proteome</keyword>
<keyword evidence="9 13" id="KW-0585">Phenylalanine catabolism</keyword>
<dbReference type="SUPFAM" id="SSF63433">
    <property type="entry name" value="Fumarylacetoacetate hydrolase, FAH, N-terminal domain"/>
    <property type="match status" value="1"/>
</dbReference>
<dbReference type="SUPFAM" id="SSF56529">
    <property type="entry name" value="FAH"/>
    <property type="match status" value="1"/>
</dbReference>
<evidence type="ECO:0000256" key="4">
    <source>
        <dbReference type="ARBA" id="ARBA00022723"/>
    </source>
</evidence>
<dbReference type="InterPro" id="IPR036663">
    <property type="entry name" value="Fumarylacetoacetase_C_sf"/>
</dbReference>
<dbReference type="InterPro" id="IPR005959">
    <property type="entry name" value="Fumarylacetoacetase"/>
</dbReference>
<comment type="catalytic activity">
    <reaction evidence="13">
        <text>4-fumarylacetoacetate + H2O = acetoacetate + fumarate + H(+)</text>
        <dbReference type="Rhea" id="RHEA:10244"/>
        <dbReference type="ChEBI" id="CHEBI:13705"/>
        <dbReference type="ChEBI" id="CHEBI:15377"/>
        <dbReference type="ChEBI" id="CHEBI:15378"/>
        <dbReference type="ChEBI" id="CHEBI:18034"/>
        <dbReference type="ChEBI" id="CHEBI:29806"/>
        <dbReference type="EC" id="3.7.1.2"/>
    </reaction>
</comment>
<dbReference type="GO" id="GO:0004334">
    <property type="term" value="F:fumarylacetoacetase activity"/>
    <property type="evidence" value="ECO:0007669"/>
    <property type="project" value="UniProtKB-UniRule"/>
</dbReference>
<evidence type="ECO:0000256" key="7">
    <source>
        <dbReference type="ARBA" id="ARBA00022842"/>
    </source>
</evidence>
<evidence type="ECO:0000259" key="14">
    <source>
        <dbReference type="Pfam" id="PF01557"/>
    </source>
</evidence>
<keyword evidence="6 12" id="KW-0106">Calcium</keyword>
<dbReference type="GO" id="GO:0046872">
    <property type="term" value="F:metal ion binding"/>
    <property type="evidence" value="ECO:0007669"/>
    <property type="project" value="UniProtKB-UniRule"/>
</dbReference>
<feature type="binding site" evidence="12">
    <location>
        <position position="248"/>
    </location>
    <ligand>
        <name>Mg(2+)</name>
        <dbReference type="ChEBI" id="CHEBI:18420"/>
    </ligand>
</feature>
<sequence length="422" mass="46522">MPGPTLDKRPFTLANLPWGVISTLGTSPRCAVAIGDHAVDLAQYARAGRLADISNEHGGVEFDLVFGKPELNTFAALDWSLRKAVRMQIQKDLQDGAVPEYCLQRLDEVQQHLPMRMGGFSDFYTSLEHCQNCSGEMAAAKIPKNWFYAPSVYNSRVSSILPTPSTIPRPSNVYFKDGLDSEPTYGPTRRLDFELEMGYYVSKPVPWGESMPIAEAQEHIFGFCLLNDWSARDHQLFEMRPLGPFHSKGFGTSISNWIVPLEALTPYSCTPTHATRDPPPFPHLTDPSPSTGALDIKLRVSLVRSGKTHELSTSNLKYMFWTPYQQLTHHAASGCGMQTGDLIGTGTISGAGVNEMGVKRELGCLYEVEMTGAGVMPQGSGKYQEGYLEDGDEVVMEGWCEDAEGRKVLGFGECRGRIAEPK</sequence>
<feature type="binding site" evidence="12">
    <location>
        <position position="194"/>
    </location>
    <ligand>
        <name>Ca(2+)</name>
        <dbReference type="ChEBI" id="CHEBI:29108"/>
    </ligand>
</feature>
<evidence type="ECO:0000256" key="8">
    <source>
        <dbReference type="ARBA" id="ARBA00022878"/>
    </source>
</evidence>
<protein>
    <recommendedName>
        <fullName evidence="3 13">Fumarylacetoacetase</fullName>
        <ecNumber evidence="3 13">3.7.1.2</ecNumber>
    </recommendedName>
    <alternativeName>
        <fullName evidence="13">Fumarylacetoacetate hydrolase</fullName>
    </alternativeName>
</protein>
<evidence type="ECO:0000256" key="1">
    <source>
        <dbReference type="ARBA" id="ARBA00004782"/>
    </source>
</evidence>
<dbReference type="InterPro" id="IPR036462">
    <property type="entry name" value="Fumarylacetoacetase_N_sf"/>
</dbReference>
<keyword evidence="7 12" id="KW-0460">Magnesium</keyword>
<keyword evidence="8 13" id="KW-0828">Tyrosine catabolism</keyword>
<evidence type="ECO:0000259" key="15">
    <source>
        <dbReference type="Pfam" id="PF09298"/>
    </source>
</evidence>
<dbReference type="GO" id="GO:0006572">
    <property type="term" value="P:L-tyrosine catabolic process"/>
    <property type="evidence" value="ECO:0007669"/>
    <property type="project" value="UniProtKB-UniRule"/>
</dbReference>
<evidence type="ECO:0000256" key="12">
    <source>
        <dbReference type="PIRSR" id="PIRSR605959-3"/>
    </source>
</evidence>
<feature type="binding site" evidence="11">
    <location>
        <position position="124"/>
    </location>
    <ligand>
        <name>substrate</name>
    </ligand>
</feature>
<dbReference type="EMBL" id="JAAQHG020000008">
    <property type="protein sequence ID" value="KAL1587932.1"/>
    <property type="molecule type" value="Genomic_DNA"/>
</dbReference>
<feature type="domain" description="Fumarylacetoacetase-like C-terminal" evidence="14">
    <location>
        <begin position="122"/>
        <end position="418"/>
    </location>
</feature>
<dbReference type="GO" id="GO:1902000">
    <property type="term" value="P:homogentisate catabolic process"/>
    <property type="evidence" value="ECO:0007669"/>
    <property type="project" value="TreeGrafter"/>
</dbReference>
<feature type="binding site" evidence="12">
    <location>
        <position position="228"/>
    </location>
    <ligand>
        <name>Mg(2+)</name>
        <dbReference type="ChEBI" id="CHEBI:18420"/>
    </ligand>
</feature>
<dbReference type="Proteomes" id="UP000803884">
    <property type="component" value="Unassembled WGS sequence"/>
</dbReference>
<dbReference type="Gene3D" id="2.30.30.230">
    <property type="entry name" value="Fumarylacetoacetase, N-terminal domain"/>
    <property type="match status" value="1"/>
</dbReference>
<dbReference type="AlphaFoldDB" id="A0AB34KVX5"/>
<keyword evidence="5 13" id="KW-0378">Hydrolase</keyword>
<dbReference type="EC" id="3.7.1.2" evidence="3 13"/>
<dbReference type="RefSeq" id="XP_069231037.1">
    <property type="nucleotide sequence ID" value="XM_069372006.1"/>
</dbReference>
<dbReference type="GeneID" id="96004844"/>
<comment type="similarity">
    <text evidence="2 13">Belongs to the FAH family.</text>
</comment>
<feature type="binding site" evidence="11">
    <location>
        <position position="235"/>
    </location>
    <ligand>
        <name>substrate</name>
    </ligand>
</feature>
<dbReference type="InterPro" id="IPR015377">
    <property type="entry name" value="Fumarylacetoacetase_N"/>
</dbReference>
<dbReference type="Pfam" id="PF09298">
    <property type="entry name" value="FAA_hydrolase_N"/>
    <property type="match status" value="1"/>
</dbReference>
<name>A0AB34KVX5_9PEZI</name>
<dbReference type="PANTHER" id="PTHR43069:SF2">
    <property type="entry name" value="FUMARYLACETOACETASE"/>
    <property type="match status" value="1"/>
</dbReference>
<evidence type="ECO:0000256" key="6">
    <source>
        <dbReference type="ARBA" id="ARBA00022837"/>
    </source>
</evidence>
<evidence type="ECO:0000256" key="9">
    <source>
        <dbReference type="ARBA" id="ARBA00023232"/>
    </source>
</evidence>
<dbReference type="GO" id="GO:0006559">
    <property type="term" value="P:L-phenylalanine catabolic process"/>
    <property type="evidence" value="ECO:0007669"/>
    <property type="project" value="UniProtKB-UniRule"/>
</dbReference>
<proteinExistence type="inferred from homology"/>
<feature type="binding site" evidence="11">
    <location>
        <position position="347"/>
    </location>
    <ligand>
        <name>substrate</name>
    </ligand>
</feature>
<dbReference type="Gene3D" id="3.90.850.10">
    <property type="entry name" value="Fumarylacetoacetase-like, C-terminal domain"/>
    <property type="match status" value="1"/>
</dbReference>
<feature type="binding site" evidence="12">
    <location>
        <position position="228"/>
    </location>
    <ligand>
        <name>Ca(2+)</name>
        <dbReference type="ChEBI" id="CHEBI:29108"/>
    </ligand>
</feature>
<keyword evidence="4 12" id="KW-0479">Metal-binding</keyword>
<evidence type="ECO:0000256" key="3">
    <source>
        <dbReference type="ARBA" id="ARBA00012094"/>
    </source>
</evidence>
<accession>A0AB34KVX5</accession>
<reference evidence="16 17" key="1">
    <citation type="journal article" date="2020" name="Microbiol. Resour. Announc.">
        <title>Draft Genome Sequence of a Cladosporium Species Isolated from the Mesophotic Ascidian Didemnum maculosum.</title>
        <authorList>
            <person name="Gioti A."/>
            <person name="Siaperas R."/>
            <person name="Nikolaivits E."/>
            <person name="Le Goff G."/>
            <person name="Ouazzani J."/>
            <person name="Kotoulas G."/>
            <person name="Topakas E."/>
        </authorList>
    </citation>
    <scope>NUCLEOTIDE SEQUENCE [LARGE SCALE GENOMIC DNA]</scope>
    <source>
        <strain evidence="16 17">TM138-S3</strain>
    </source>
</reference>
<evidence type="ECO:0000256" key="10">
    <source>
        <dbReference type="PIRSR" id="PIRSR605959-1"/>
    </source>
</evidence>
<feature type="domain" description="Fumarylacetoacetase N-terminal" evidence="15">
    <location>
        <begin position="14"/>
        <end position="114"/>
    </location>
</feature>
<comment type="cofactor">
    <cofactor evidence="13">
        <name>Mg(2+)</name>
        <dbReference type="ChEBI" id="CHEBI:18420"/>
    </cofactor>
    <cofactor evidence="13">
        <name>Ca(2+)</name>
        <dbReference type="ChEBI" id="CHEBI:29108"/>
    </cofactor>
</comment>